<dbReference type="InterPro" id="IPR016181">
    <property type="entry name" value="Acyl_CoA_acyltransferase"/>
</dbReference>
<dbReference type="InterPro" id="IPR038740">
    <property type="entry name" value="BioF2-like_GNAT_dom"/>
</dbReference>
<accession>A0ABS3JNE5</accession>
<dbReference type="EMBL" id="JAFMYW010000006">
    <property type="protein sequence ID" value="MBO0950998.1"/>
    <property type="molecule type" value="Genomic_DNA"/>
</dbReference>
<dbReference type="Pfam" id="PF13480">
    <property type="entry name" value="Acetyltransf_6"/>
    <property type="match status" value="1"/>
</dbReference>
<name>A0ABS3JNE5_9BACT</name>
<evidence type="ECO:0000313" key="2">
    <source>
        <dbReference type="EMBL" id="MBO0950998.1"/>
    </source>
</evidence>
<organism evidence="2 3">
    <name type="scientific">Fibrella forsythiae</name>
    <dbReference type="NCBI Taxonomy" id="2817061"/>
    <lineage>
        <taxon>Bacteria</taxon>
        <taxon>Pseudomonadati</taxon>
        <taxon>Bacteroidota</taxon>
        <taxon>Cytophagia</taxon>
        <taxon>Cytophagales</taxon>
        <taxon>Spirosomataceae</taxon>
        <taxon>Fibrella</taxon>
    </lineage>
</organism>
<feature type="domain" description="BioF2-like acetyltransferase" evidence="1">
    <location>
        <begin position="159"/>
        <end position="286"/>
    </location>
</feature>
<comment type="caution">
    <text evidence="2">The sequence shown here is derived from an EMBL/GenBank/DDBJ whole genome shotgun (WGS) entry which is preliminary data.</text>
</comment>
<evidence type="ECO:0000259" key="1">
    <source>
        <dbReference type="Pfam" id="PF13480"/>
    </source>
</evidence>
<protein>
    <submittedName>
        <fullName evidence="2">GNAT family N-acetyltransferase</fullName>
    </submittedName>
</protein>
<proteinExistence type="predicted"/>
<dbReference type="SUPFAM" id="SSF55729">
    <property type="entry name" value="Acyl-CoA N-acyltransferases (Nat)"/>
    <property type="match status" value="1"/>
</dbReference>
<reference evidence="2 3" key="1">
    <citation type="submission" date="2021-03" db="EMBL/GenBank/DDBJ databases">
        <title>Fibrella sp. HMF5405 genome sequencing and assembly.</title>
        <authorList>
            <person name="Kang H."/>
            <person name="Kim H."/>
            <person name="Bae S."/>
            <person name="Joh K."/>
        </authorList>
    </citation>
    <scope>NUCLEOTIDE SEQUENCE [LARGE SCALE GENOMIC DNA]</scope>
    <source>
        <strain evidence="2 3">HMF5405</strain>
    </source>
</reference>
<dbReference type="Proteomes" id="UP000664628">
    <property type="component" value="Unassembled WGS sequence"/>
</dbReference>
<keyword evidence="3" id="KW-1185">Reference proteome</keyword>
<dbReference type="Gene3D" id="3.40.630.30">
    <property type="match status" value="1"/>
</dbReference>
<dbReference type="RefSeq" id="WP_207330935.1">
    <property type="nucleotide sequence ID" value="NZ_JAFMYW010000006.1"/>
</dbReference>
<evidence type="ECO:0000313" key="3">
    <source>
        <dbReference type="Proteomes" id="UP000664628"/>
    </source>
</evidence>
<gene>
    <name evidence="2" type="ORF">J2I46_20595</name>
</gene>
<sequence>MHRIQTHYPGFIRPIPIFSEPGFFFNEEDQLRQQDNGSFHLLTALNTATHLADARCAVFVDNELAISPKLAPFGSVEFISALPERALTDLLDSLESQVHQLGLPVLRLTNYPHCYAPQQAGRLAYELERRAYEVTDQLINFHLDVTGEPLAPRMHLSERRRLAKCKKANLDVTRWVAPPVQQVIQFIQQSRNQQGYPLTISVERLTYLLQQFPDQYPVFVVRDGSTIAALTVAVRVRQDILYNFLPADNMAYRSFSPAVLLTDGLYSYCQQENITLLDLGVSVDEYRLAKPGLMEFKRRLGAQESAKMVWEKCF</sequence>